<gene>
    <name evidence="8" type="ORF">F5X68DRAFT_263770</name>
</gene>
<organism evidence="8 9">
    <name type="scientific">Plectosphaerella plurivora</name>
    <dbReference type="NCBI Taxonomy" id="936078"/>
    <lineage>
        <taxon>Eukaryota</taxon>
        <taxon>Fungi</taxon>
        <taxon>Dikarya</taxon>
        <taxon>Ascomycota</taxon>
        <taxon>Pezizomycotina</taxon>
        <taxon>Sordariomycetes</taxon>
        <taxon>Hypocreomycetidae</taxon>
        <taxon>Glomerellales</taxon>
        <taxon>Plectosphaerellaceae</taxon>
        <taxon>Plectosphaerella</taxon>
    </lineage>
</organism>
<dbReference type="Pfam" id="PF08240">
    <property type="entry name" value="ADH_N"/>
    <property type="match status" value="1"/>
</dbReference>
<evidence type="ECO:0000256" key="4">
    <source>
        <dbReference type="ARBA" id="ARBA00022833"/>
    </source>
</evidence>
<evidence type="ECO:0000256" key="3">
    <source>
        <dbReference type="ARBA" id="ARBA00022723"/>
    </source>
</evidence>
<protein>
    <submittedName>
        <fullName evidence="8">Chaperonin 10-like protein</fullName>
    </submittedName>
</protein>
<comment type="caution">
    <text evidence="8">The sequence shown here is derived from an EMBL/GenBank/DDBJ whole genome shotgun (WGS) entry which is preliminary data.</text>
</comment>
<dbReference type="InterPro" id="IPR020843">
    <property type="entry name" value="ER"/>
</dbReference>
<accession>A0A9P8V5P1</accession>
<dbReference type="SMART" id="SM00829">
    <property type="entry name" value="PKS_ER"/>
    <property type="match status" value="1"/>
</dbReference>
<dbReference type="PANTHER" id="PTHR42940:SF8">
    <property type="entry name" value="VACUOLAR PROTEIN SORTING-ASSOCIATED PROTEIN 11"/>
    <property type="match status" value="1"/>
</dbReference>
<evidence type="ECO:0000313" key="8">
    <source>
        <dbReference type="EMBL" id="KAH6678775.1"/>
    </source>
</evidence>
<name>A0A9P8V5P1_9PEZI</name>
<dbReference type="SUPFAM" id="SSF51735">
    <property type="entry name" value="NAD(P)-binding Rossmann-fold domains"/>
    <property type="match status" value="1"/>
</dbReference>
<reference evidence="8" key="1">
    <citation type="journal article" date="2021" name="Nat. Commun.">
        <title>Genetic determinants of endophytism in the Arabidopsis root mycobiome.</title>
        <authorList>
            <person name="Mesny F."/>
            <person name="Miyauchi S."/>
            <person name="Thiergart T."/>
            <person name="Pickel B."/>
            <person name="Atanasova L."/>
            <person name="Karlsson M."/>
            <person name="Huettel B."/>
            <person name="Barry K.W."/>
            <person name="Haridas S."/>
            <person name="Chen C."/>
            <person name="Bauer D."/>
            <person name="Andreopoulos W."/>
            <person name="Pangilinan J."/>
            <person name="LaButti K."/>
            <person name="Riley R."/>
            <person name="Lipzen A."/>
            <person name="Clum A."/>
            <person name="Drula E."/>
            <person name="Henrissat B."/>
            <person name="Kohler A."/>
            <person name="Grigoriev I.V."/>
            <person name="Martin F.M."/>
            <person name="Hacquard S."/>
        </authorList>
    </citation>
    <scope>NUCLEOTIDE SEQUENCE</scope>
    <source>
        <strain evidence="8">MPI-SDFR-AT-0117</strain>
    </source>
</reference>
<dbReference type="EMBL" id="JAGSXJ010000021">
    <property type="protein sequence ID" value="KAH6678775.1"/>
    <property type="molecule type" value="Genomic_DNA"/>
</dbReference>
<dbReference type="InterPro" id="IPR013154">
    <property type="entry name" value="ADH-like_N"/>
</dbReference>
<comment type="similarity">
    <text evidence="2">Belongs to the zinc-containing alcohol dehydrogenase family.</text>
</comment>
<evidence type="ECO:0000256" key="6">
    <source>
        <dbReference type="ARBA" id="ARBA00023027"/>
    </source>
</evidence>
<comment type="cofactor">
    <cofactor evidence="1">
        <name>Zn(2+)</name>
        <dbReference type="ChEBI" id="CHEBI:29105"/>
    </cofactor>
</comment>
<dbReference type="GO" id="GO:0004022">
    <property type="term" value="F:alcohol dehydrogenase (NAD+) activity"/>
    <property type="evidence" value="ECO:0007669"/>
    <property type="project" value="TreeGrafter"/>
</dbReference>
<keyword evidence="9" id="KW-1185">Reference proteome</keyword>
<dbReference type="Pfam" id="PF00107">
    <property type="entry name" value="ADH_zinc_N"/>
    <property type="match status" value="1"/>
</dbReference>
<keyword evidence="3" id="KW-0479">Metal-binding</keyword>
<dbReference type="PANTHER" id="PTHR42940">
    <property type="entry name" value="ALCOHOL DEHYDROGENASE 1-RELATED"/>
    <property type="match status" value="1"/>
</dbReference>
<dbReference type="InterPro" id="IPR011032">
    <property type="entry name" value="GroES-like_sf"/>
</dbReference>
<sequence length="378" mass="39979">MTTSPDIHLPTSHLAAVLERFNTPYTLKQVPTPTAATGPDLLIRVLAASYCHTDAVFASGALSQKLPQVGCHEFAGEIVAIGPDVPSNLGLAIGLRVGVPGRAYHPCGKCHECSNTGADPPGYSTYCPKAGNLGLNIDGGFQEYCLVDARQAAPLPSTLPSPQAAAMMCAGVTVWAALHHPRVRHRKSIAIMGAGGGLGHLGVQFAVRLGFHVVAVDANDKALALLAEVRSWLGDAGKGLRIADARKDSPDAIKAMLAEADPATDPSEVGVEAVIMLPDSQAAFDTGMQILRNRGTMVVVSFPKEKLQVNTHDLVFRDIDIVGSLVGRNHQVREMLDFVSAHNVKAKVETHPLSEIGQLVERSHQGVSGKLVVDMTKN</sequence>
<dbReference type="GO" id="GO:0005737">
    <property type="term" value="C:cytoplasm"/>
    <property type="evidence" value="ECO:0007669"/>
    <property type="project" value="TreeGrafter"/>
</dbReference>
<evidence type="ECO:0000313" key="9">
    <source>
        <dbReference type="Proteomes" id="UP000770015"/>
    </source>
</evidence>
<dbReference type="GO" id="GO:0046872">
    <property type="term" value="F:metal ion binding"/>
    <property type="evidence" value="ECO:0007669"/>
    <property type="project" value="UniProtKB-KW"/>
</dbReference>
<dbReference type="Gene3D" id="3.90.180.10">
    <property type="entry name" value="Medium-chain alcohol dehydrogenases, catalytic domain"/>
    <property type="match status" value="1"/>
</dbReference>
<keyword evidence="5" id="KW-0560">Oxidoreductase</keyword>
<dbReference type="FunFam" id="3.40.50.720:FF:000039">
    <property type="entry name" value="Alcohol dehydrogenase AdhP"/>
    <property type="match status" value="1"/>
</dbReference>
<keyword evidence="4" id="KW-0862">Zinc</keyword>
<dbReference type="Proteomes" id="UP000770015">
    <property type="component" value="Unassembled WGS sequence"/>
</dbReference>
<proteinExistence type="inferred from homology"/>
<dbReference type="Gene3D" id="3.40.50.720">
    <property type="entry name" value="NAD(P)-binding Rossmann-like Domain"/>
    <property type="match status" value="1"/>
</dbReference>
<keyword evidence="6" id="KW-0520">NAD</keyword>
<dbReference type="SUPFAM" id="SSF50129">
    <property type="entry name" value="GroES-like"/>
    <property type="match status" value="1"/>
</dbReference>
<dbReference type="InterPro" id="IPR013149">
    <property type="entry name" value="ADH-like_C"/>
</dbReference>
<evidence type="ECO:0000256" key="1">
    <source>
        <dbReference type="ARBA" id="ARBA00001947"/>
    </source>
</evidence>
<evidence type="ECO:0000256" key="2">
    <source>
        <dbReference type="ARBA" id="ARBA00008072"/>
    </source>
</evidence>
<evidence type="ECO:0000256" key="5">
    <source>
        <dbReference type="ARBA" id="ARBA00023002"/>
    </source>
</evidence>
<evidence type="ECO:0000259" key="7">
    <source>
        <dbReference type="SMART" id="SM00829"/>
    </source>
</evidence>
<dbReference type="OrthoDB" id="256333at2759"/>
<dbReference type="AlphaFoldDB" id="A0A9P8V5P1"/>
<dbReference type="InterPro" id="IPR036291">
    <property type="entry name" value="NAD(P)-bd_dom_sf"/>
</dbReference>
<feature type="domain" description="Enoyl reductase (ER)" evidence="7">
    <location>
        <begin position="22"/>
        <end position="373"/>
    </location>
</feature>